<keyword evidence="5" id="KW-1185">Reference proteome</keyword>
<proteinExistence type="predicted"/>
<evidence type="ECO:0000313" key="4">
    <source>
        <dbReference type="EMBL" id="PNF29300.1"/>
    </source>
</evidence>
<dbReference type="FunCoup" id="A0A2J7QL48">
    <property type="interactions" value="874"/>
</dbReference>
<feature type="region of interest" description="Disordered" evidence="1">
    <location>
        <begin position="1"/>
        <end position="41"/>
    </location>
</feature>
<feature type="domain" description="EDRF1 TPR repeats region" evidence="2">
    <location>
        <begin position="869"/>
        <end position="1166"/>
    </location>
</feature>
<evidence type="ECO:0000313" key="5">
    <source>
        <dbReference type="Proteomes" id="UP000235965"/>
    </source>
</evidence>
<accession>A0A2J7QL48</accession>
<feature type="region of interest" description="Disordered" evidence="1">
    <location>
        <begin position="628"/>
        <end position="680"/>
    </location>
</feature>
<dbReference type="InterPro" id="IPR056583">
    <property type="entry name" value="EDRF1_TPR"/>
</dbReference>
<gene>
    <name evidence="4" type="ORF">B7P43_G08945</name>
</gene>
<dbReference type="EMBL" id="NEVH01013254">
    <property type="protein sequence ID" value="PNF29302.1"/>
    <property type="molecule type" value="Genomic_DNA"/>
</dbReference>
<dbReference type="EMBL" id="NEVH01013254">
    <property type="protein sequence ID" value="PNF29300.1"/>
    <property type="molecule type" value="Genomic_DNA"/>
</dbReference>
<feature type="domain" description="EDRF1 N-terminal" evidence="3">
    <location>
        <begin position="40"/>
        <end position="225"/>
    </location>
</feature>
<evidence type="ECO:0000259" key="3">
    <source>
        <dbReference type="Pfam" id="PF23788"/>
    </source>
</evidence>
<dbReference type="InterPro" id="IPR056582">
    <property type="entry name" value="EDRF1_N"/>
</dbReference>
<dbReference type="OrthoDB" id="419432at2759"/>
<dbReference type="Proteomes" id="UP000235965">
    <property type="component" value="Unassembled WGS sequence"/>
</dbReference>
<name>A0A2J7QL48_9NEOP</name>
<dbReference type="GO" id="GO:0045893">
    <property type="term" value="P:positive regulation of DNA-templated transcription"/>
    <property type="evidence" value="ECO:0007669"/>
    <property type="project" value="TreeGrafter"/>
</dbReference>
<feature type="compositionally biased region" description="Basic and acidic residues" evidence="1">
    <location>
        <begin position="1250"/>
        <end position="1265"/>
    </location>
</feature>
<evidence type="ECO:0000256" key="1">
    <source>
        <dbReference type="SAM" id="MobiDB-lite"/>
    </source>
</evidence>
<reference evidence="4 5" key="1">
    <citation type="submission" date="2017-12" db="EMBL/GenBank/DDBJ databases">
        <title>Hemimetabolous genomes reveal molecular basis of termite eusociality.</title>
        <authorList>
            <person name="Harrison M.C."/>
            <person name="Jongepier E."/>
            <person name="Robertson H.M."/>
            <person name="Arning N."/>
            <person name="Bitard-Feildel T."/>
            <person name="Chao H."/>
            <person name="Childers C.P."/>
            <person name="Dinh H."/>
            <person name="Doddapaneni H."/>
            <person name="Dugan S."/>
            <person name="Gowin J."/>
            <person name="Greiner C."/>
            <person name="Han Y."/>
            <person name="Hu H."/>
            <person name="Hughes D.S.T."/>
            <person name="Huylmans A.-K."/>
            <person name="Kemena C."/>
            <person name="Kremer L.P.M."/>
            <person name="Lee S.L."/>
            <person name="Lopez-Ezquerra A."/>
            <person name="Mallet L."/>
            <person name="Monroy-Kuhn J.M."/>
            <person name="Moser A."/>
            <person name="Murali S.C."/>
            <person name="Muzny D.M."/>
            <person name="Otani S."/>
            <person name="Piulachs M.-D."/>
            <person name="Poelchau M."/>
            <person name="Qu J."/>
            <person name="Schaub F."/>
            <person name="Wada-Katsumata A."/>
            <person name="Worley K.C."/>
            <person name="Xie Q."/>
            <person name="Ylla G."/>
            <person name="Poulsen M."/>
            <person name="Gibbs R.A."/>
            <person name="Schal C."/>
            <person name="Richards S."/>
            <person name="Belles X."/>
            <person name="Korb J."/>
            <person name="Bornberg-Bauer E."/>
        </authorList>
    </citation>
    <scope>NUCLEOTIDE SEQUENCE [LARGE SCALE GENOMIC DNA]</scope>
    <source>
        <tissue evidence="4">Whole body</tissue>
    </source>
</reference>
<feature type="domain" description="EDRF1 N-terminal" evidence="3">
    <location>
        <begin position="255"/>
        <end position="497"/>
    </location>
</feature>
<protein>
    <submittedName>
        <fullName evidence="4">Erythroid differentiation-related factor 1</fullName>
    </submittedName>
</protein>
<comment type="caution">
    <text evidence="4">The sequence shown here is derived from an EMBL/GenBank/DDBJ whole genome shotgun (WGS) entry which is preliminary data.</text>
</comment>
<feature type="compositionally biased region" description="Basic and acidic residues" evidence="1">
    <location>
        <begin position="532"/>
        <end position="542"/>
    </location>
</feature>
<feature type="region of interest" description="Disordered" evidence="1">
    <location>
        <begin position="471"/>
        <end position="512"/>
    </location>
</feature>
<dbReference type="Pfam" id="PF23788">
    <property type="entry name" value="EDRF1_N"/>
    <property type="match status" value="2"/>
</dbReference>
<dbReference type="STRING" id="105785.A0A2J7QL48"/>
<dbReference type="Pfam" id="PF23723">
    <property type="entry name" value="TPR_EDRF1"/>
    <property type="match status" value="2"/>
</dbReference>
<feature type="domain" description="EDRF1 TPR repeats region" evidence="2">
    <location>
        <begin position="1271"/>
        <end position="1363"/>
    </location>
</feature>
<feature type="compositionally biased region" description="Basic and acidic residues" evidence="1">
    <location>
        <begin position="9"/>
        <end position="25"/>
    </location>
</feature>
<sequence length="1373" mass="154460">MDGDQSGQCKHEGTREVQNDMRGTENWRMCPSPDSPRKPVKSTAVVKYSSVQSYANFALLQCNTDLNLPPSNWLTSSAESYGLQYELSHSSGFSSFRMAHMFPDCVGEVDVVSDAENIKKLLKIPYSKGPVSMMVHRIENTLLIDEFDIRKHLLRTAETEWEWLKKFFSDHVLKSLSDKDKRLFHKNNSRYALQRKSLASKFLYHSLDVAEPKNQEDEIQEQHINTPPPMSVATAWPPLPEPRPEENLPDPASNHKFVRNVVWTFEDIQMLIGTDMPIFGGSTHPCISLRLRDMSKPISVLTGIDYWLDNLMCNVPELVMCYHLDGIVQKYELIKTEDLPHLENSKFSPKVIRDVAQNILSFLKSNATKAGHTYWLLKGKDDDIVKLYDLTSLCTDLMDEKGQNPFTVPVAMLLYRVARNMKHSADGRRQQGTIRMLLKNCLALLVKEKYPQIVTSAHYMLSDLYVPADTDPASPRLDGQLNDEDCGSDSQSGVEDVSDGKNGVDENLFQGSINSSSSVPVKALCVSSPETASRDVSSDESKASSPPPVCGGVEERCKMALQHVALGLQCLQYFDGNDKDDSRQQEGVHEKYHFQTFQKHMKGSKPEPQEQDTPKMARPFQAIPMPYSPLSPQKENEELPDISGPALTGTTKKKRKEKGIPVTATGSKTKGANVRGETAGAVDGACSSPKALLCKSRTEALPTWQRPDNKDRMSWSIHLKTLLYEKACLVYVTLAESDYVAENYGRSLHYIVHVLRVLAALASSSCSVGLQSYLLGRAGDCCFMIVQNWTQVDTHRKDYAHSTTLDCDIMMEVEKDLAILGISHEGTSSYQQDVIPETVDNMEQMLQASCCCYQKALALESHDQQKNNLQRRLGNIHNELGVMYMNLAAARYKEEVNQQQQKPHESVFQKLFTQSLYHLEAGVKAFSVVHDEANLALLHSNTGRLMRMCAHFHSPDLSGRHSGLAGQERHFYNKALSSYQKAVQVLNTRKNNPAIWDTVIWELSTTLFTMGTLLQDFPELNMKSQEEAEKEVAEFLMKALKYCDLDTPGPRQPIYQFRAATIHHRLASLYHKTYRTLPADDARRKNMLLLSRLHYEKSSCLMLQLEHPLEFLRVQLERVALSEFQAQNASTYGGKLKPLQMALDLLLQCQPMLKVILEQAQAARVSLFSGESEQAHDECTEINPEIQIAREQNVDETCVSNVCEGSADETVKATEYSVHDTVTDKGMVHNSKSHTVDPTEVESILKEHVGNSGCDNREGCSKETQRNSGSDVPQNELENKEELAEEEEESSLVRLVEQRLQFVLRSLTKLCLSKTGSAKKDKESGNLAQMYKNLYSMTLRDSDKDTMSALVSHLVEVLATVNSVLSLQQQVTR</sequence>
<organism evidence="4 5">
    <name type="scientific">Cryptotermes secundus</name>
    <dbReference type="NCBI Taxonomy" id="105785"/>
    <lineage>
        <taxon>Eukaryota</taxon>
        <taxon>Metazoa</taxon>
        <taxon>Ecdysozoa</taxon>
        <taxon>Arthropoda</taxon>
        <taxon>Hexapoda</taxon>
        <taxon>Insecta</taxon>
        <taxon>Pterygota</taxon>
        <taxon>Neoptera</taxon>
        <taxon>Polyneoptera</taxon>
        <taxon>Dictyoptera</taxon>
        <taxon>Blattodea</taxon>
        <taxon>Blattoidea</taxon>
        <taxon>Termitoidae</taxon>
        <taxon>Kalotermitidae</taxon>
        <taxon>Cryptotermitinae</taxon>
        <taxon>Cryptotermes</taxon>
    </lineage>
</organism>
<feature type="region of interest" description="Disordered" evidence="1">
    <location>
        <begin position="1250"/>
        <end position="1287"/>
    </location>
</feature>
<dbReference type="PANTHER" id="PTHR15000:SF1">
    <property type="entry name" value="ERYTHROID DIFFERENTIATION-RELATED FACTOR 1"/>
    <property type="match status" value="1"/>
</dbReference>
<dbReference type="PANTHER" id="PTHR15000">
    <property type="entry name" value="ERYTHROID DIFFERENTIATION-RELATED FACTOR 1"/>
    <property type="match status" value="1"/>
</dbReference>
<evidence type="ECO:0000259" key="2">
    <source>
        <dbReference type="Pfam" id="PF23723"/>
    </source>
</evidence>
<dbReference type="InParanoid" id="A0A2J7QL48"/>
<feature type="region of interest" description="Disordered" evidence="1">
    <location>
        <begin position="530"/>
        <end position="549"/>
    </location>
</feature>